<dbReference type="GO" id="GO:0043190">
    <property type="term" value="C:ATP-binding cassette (ABC) transporter complex"/>
    <property type="evidence" value="ECO:0007669"/>
    <property type="project" value="InterPro"/>
</dbReference>
<proteinExistence type="inferred from homology"/>
<evidence type="ECO:0000256" key="5">
    <source>
        <dbReference type="ARBA" id="ARBA00022692"/>
    </source>
</evidence>
<evidence type="ECO:0000256" key="1">
    <source>
        <dbReference type="ARBA" id="ARBA00004651"/>
    </source>
</evidence>
<comment type="similarity">
    <text evidence="2">Belongs to the binding-protein-dependent transport system permease family. HisMQ subfamily.</text>
</comment>
<keyword evidence="6" id="KW-0029">Amino-acid transport</keyword>
<organism evidence="11 12">
    <name type="scientific">Anaerocolumna aminovalerica</name>
    <dbReference type="NCBI Taxonomy" id="1527"/>
    <lineage>
        <taxon>Bacteria</taxon>
        <taxon>Bacillati</taxon>
        <taxon>Bacillota</taxon>
        <taxon>Clostridia</taxon>
        <taxon>Lachnospirales</taxon>
        <taxon>Lachnospiraceae</taxon>
        <taxon>Anaerocolumna</taxon>
    </lineage>
</organism>
<dbReference type="AlphaFoldDB" id="A0A1I5HCW6"/>
<dbReference type="CDD" id="cd06261">
    <property type="entry name" value="TM_PBP2"/>
    <property type="match status" value="1"/>
</dbReference>
<gene>
    <name evidence="11" type="ORF">SAMN04489757_12835</name>
</gene>
<keyword evidence="8 9" id="KW-0472">Membrane</keyword>
<dbReference type="PANTHER" id="PTHR30614">
    <property type="entry name" value="MEMBRANE COMPONENT OF AMINO ACID ABC TRANSPORTER"/>
    <property type="match status" value="1"/>
</dbReference>
<feature type="transmembrane region" description="Helical" evidence="9">
    <location>
        <begin position="23"/>
        <end position="44"/>
    </location>
</feature>
<feature type="domain" description="ABC transmembrane type-1" evidence="10">
    <location>
        <begin position="17"/>
        <end position="205"/>
    </location>
</feature>
<dbReference type="NCBIfam" id="TIGR01726">
    <property type="entry name" value="HEQRo_perm_3TM"/>
    <property type="match status" value="1"/>
</dbReference>
<evidence type="ECO:0000259" key="10">
    <source>
        <dbReference type="PROSITE" id="PS50928"/>
    </source>
</evidence>
<keyword evidence="12" id="KW-1185">Reference proteome</keyword>
<dbReference type="Proteomes" id="UP000198806">
    <property type="component" value="Unassembled WGS sequence"/>
</dbReference>
<dbReference type="EMBL" id="FOWD01000028">
    <property type="protein sequence ID" value="SFO46057.1"/>
    <property type="molecule type" value="Genomic_DNA"/>
</dbReference>
<keyword evidence="5 9" id="KW-0812">Transmembrane</keyword>
<keyword evidence="7 9" id="KW-1133">Transmembrane helix</keyword>
<evidence type="ECO:0000256" key="7">
    <source>
        <dbReference type="ARBA" id="ARBA00022989"/>
    </source>
</evidence>
<reference evidence="11 12" key="1">
    <citation type="submission" date="2016-10" db="EMBL/GenBank/DDBJ databases">
        <authorList>
            <person name="de Groot N.N."/>
        </authorList>
    </citation>
    <scope>NUCLEOTIDE SEQUENCE [LARGE SCALE GENOMIC DNA]</scope>
    <source>
        <strain evidence="11 12">DSM 1283</strain>
    </source>
</reference>
<sequence>MDWSYLGRELPRYIEAGLVTLKIGFWGILAALITGLVCCFVLYYKIFILQKIVKVYVELSRNTPLLIQVFFLYFGLPQVGIKLSGTACAIIGLGFLGGSYMAEAFRGGLEAVGNSQIESGLSIGLDKRQMMQYVILPQAISISMPQVSANFIFLLKETSILSAIAIPELLNVTQSLIGLYYKTNESLLLLTVSYLIIILPLSIVLGYIERRLRHAEFGN</sequence>
<dbReference type="InterPro" id="IPR035906">
    <property type="entry name" value="MetI-like_sf"/>
</dbReference>
<evidence type="ECO:0000256" key="4">
    <source>
        <dbReference type="ARBA" id="ARBA00022475"/>
    </source>
</evidence>
<feature type="transmembrane region" description="Helical" evidence="9">
    <location>
        <begin position="65"/>
        <end position="96"/>
    </location>
</feature>
<evidence type="ECO:0000256" key="8">
    <source>
        <dbReference type="ARBA" id="ARBA00023136"/>
    </source>
</evidence>
<keyword evidence="4" id="KW-1003">Cell membrane</keyword>
<dbReference type="GO" id="GO:0006865">
    <property type="term" value="P:amino acid transport"/>
    <property type="evidence" value="ECO:0007669"/>
    <property type="project" value="UniProtKB-KW"/>
</dbReference>
<evidence type="ECO:0000256" key="3">
    <source>
        <dbReference type="ARBA" id="ARBA00022448"/>
    </source>
</evidence>
<dbReference type="InterPro" id="IPR010065">
    <property type="entry name" value="AA_ABC_transptr_permease_3TM"/>
</dbReference>
<accession>A0A1I5HCW6</accession>
<dbReference type="RefSeq" id="WP_330392429.1">
    <property type="nucleotide sequence ID" value="NZ_BAABFM010000011.1"/>
</dbReference>
<keyword evidence="3 9" id="KW-0813">Transport</keyword>
<comment type="subcellular location">
    <subcellularLocation>
        <location evidence="1 9">Cell membrane</location>
        <topology evidence="1 9">Multi-pass membrane protein</topology>
    </subcellularLocation>
</comment>
<evidence type="ECO:0000256" key="6">
    <source>
        <dbReference type="ARBA" id="ARBA00022970"/>
    </source>
</evidence>
<evidence type="ECO:0000313" key="11">
    <source>
        <dbReference type="EMBL" id="SFO46057.1"/>
    </source>
</evidence>
<protein>
    <submittedName>
        <fullName evidence="11">Amino acid ABC transporter membrane protein 1, PAAT family</fullName>
    </submittedName>
</protein>
<dbReference type="STRING" id="1527.SAMN04489757_12835"/>
<name>A0A1I5HCW6_9FIRM</name>
<evidence type="ECO:0000256" key="9">
    <source>
        <dbReference type="RuleBase" id="RU363032"/>
    </source>
</evidence>
<dbReference type="PROSITE" id="PS50928">
    <property type="entry name" value="ABC_TM1"/>
    <property type="match status" value="1"/>
</dbReference>
<dbReference type="InterPro" id="IPR000515">
    <property type="entry name" value="MetI-like"/>
</dbReference>
<dbReference type="Gene3D" id="1.10.3720.10">
    <property type="entry name" value="MetI-like"/>
    <property type="match status" value="1"/>
</dbReference>
<dbReference type="GO" id="GO:0022857">
    <property type="term" value="F:transmembrane transporter activity"/>
    <property type="evidence" value="ECO:0007669"/>
    <property type="project" value="InterPro"/>
</dbReference>
<dbReference type="SUPFAM" id="SSF161098">
    <property type="entry name" value="MetI-like"/>
    <property type="match status" value="1"/>
</dbReference>
<evidence type="ECO:0000256" key="2">
    <source>
        <dbReference type="ARBA" id="ARBA00010072"/>
    </source>
</evidence>
<dbReference type="PANTHER" id="PTHR30614:SF37">
    <property type="entry name" value="AMINO-ACID ABC TRANSPORTER PERMEASE PROTEIN YHDX-RELATED"/>
    <property type="match status" value="1"/>
</dbReference>
<dbReference type="Pfam" id="PF00528">
    <property type="entry name" value="BPD_transp_1"/>
    <property type="match status" value="1"/>
</dbReference>
<feature type="transmembrane region" description="Helical" evidence="9">
    <location>
        <begin position="187"/>
        <end position="208"/>
    </location>
</feature>
<dbReference type="InterPro" id="IPR043429">
    <property type="entry name" value="ArtM/GltK/GlnP/TcyL/YhdX-like"/>
</dbReference>
<evidence type="ECO:0000313" key="12">
    <source>
        <dbReference type="Proteomes" id="UP000198806"/>
    </source>
</evidence>